<comment type="caution">
    <text evidence="2">The sequence shown here is derived from an EMBL/GenBank/DDBJ whole genome shotgun (WGS) entry which is preliminary data.</text>
</comment>
<dbReference type="Proteomes" id="UP000789901">
    <property type="component" value="Unassembled WGS sequence"/>
</dbReference>
<accession>A0ABN7VBQ3</accession>
<dbReference type="EMBL" id="CAJVQB010012362">
    <property type="protein sequence ID" value="CAG8754940.1"/>
    <property type="molecule type" value="Genomic_DNA"/>
</dbReference>
<protein>
    <submittedName>
        <fullName evidence="2">16012_t:CDS:1</fullName>
    </submittedName>
</protein>
<evidence type="ECO:0000313" key="3">
    <source>
        <dbReference type="Proteomes" id="UP000789901"/>
    </source>
</evidence>
<evidence type="ECO:0000313" key="2">
    <source>
        <dbReference type="EMBL" id="CAG8754940.1"/>
    </source>
</evidence>
<reference evidence="2 3" key="1">
    <citation type="submission" date="2021-06" db="EMBL/GenBank/DDBJ databases">
        <authorList>
            <person name="Kallberg Y."/>
            <person name="Tangrot J."/>
            <person name="Rosling A."/>
        </authorList>
    </citation>
    <scope>NUCLEOTIDE SEQUENCE [LARGE SCALE GENOMIC DNA]</scope>
    <source>
        <strain evidence="2 3">120-4 pot B 10/14</strain>
    </source>
</reference>
<feature type="non-terminal residue" evidence="2">
    <location>
        <position position="1"/>
    </location>
</feature>
<gene>
    <name evidence="2" type="ORF">GMARGA_LOCUS16809</name>
</gene>
<evidence type="ECO:0000256" key="1">
    <source>
        <dbReference type="SAM" id="MobiDB-lite"/>
    </source>
</evidence>
<name>A0ABN7VBQ3_GIGMA</name>
<sequence>NKGKSKQNQLKQNSSCQSTTNLYRQTTPPRQFISPHQSTSNPSHQSTPNPPHQNSSRQSTSHTTERCPAAETARQSSSELESEPDPVPIYQRSSSMISIEELDKLFGVN</sequence>
<keyword evidence="3" id="KW-1185">Reference proteome</keyword>
<proteinExistence type="predicted"/>
<feature type="region of interest" description="Disordered" evidence="1">
    <location>
        <begin position="1"/>
        <end position="97"/>
    </location>
</feature>
<organism evidence="2 3">
    <name type="scientific">Gigaspora margarita</name>
    <dbReference type="NCBI Taxonomy" id="4874"/>
    <lineage>
        <taxon>Eukaryota</taxon>
        <taxon>Fungi</taxon>
        <taxon>Fungi incertae sedis</taxon>
        <taxon>Mucoromycota</taxon>
        <taxon>Glomeromycotina</taxon>
        <taxon>Glomeromycetes</taxon>
        <taxon>Diversisporales</taxon>
        <taxon>Gigasporaceae</taxon>
        <taxon>Gigaspora</taxon>
    </lineage>
</organism>
<feature type="compositionally biased region" description="Polar residues" evidence="1">
    <location>
        <begin position="1"/>
        <end position="62"/>
    </location>
</feature>